<keyword evidence="2" id="KW-1185">Reference proteome</keyword>
<dbReference type="GO" id="GO:0016787">
    <property type="term" value="F:hydrolase activity"/>
    <property type="evidence" value="ECO:0007669"/>
    <property type="project" value="UniProtKB-KW"/>
</dbReference>
<evidence type="ECO:0000313" key="2">
    <source>
        <dbReference type="Proteomes" id="UP000470384"/>
    </source>
</evidence>
<organism evidence="1 2">
    <name type="scientific">Pyruvatibacter mobilis</name>
    <dbReference type="NCBI Taxonomy" id="1712261"/>
    <lineage>
        <taxon>Bacteria</taxon>
        <taxon>Pseudomonadati</taxon>
        <taxon>Pseudomonadota</taxon>
        <taxon>Alphaproteobacteria</taxon>
        <taxon>Hyphomicrobiales</taxon>
        <taxon>Parvibaculaceae</taxon>
        <taxon>Pyruvatibacter</taxon>
    </lineage>
</organism>
<keyword evidence="1" id="KW-0378">Hydrolase</keyword>
<dbReference type="Proteomes" id="UP000470384">
    <property type="component" value="Unassembled WGS sequence"/>
</dbReference>
<name>A0A845Q8E4_9HYPH</name>
<dbReference type="SUPFAM" id="SSF53187">
    <property type="entry name" value="Zn-dependent exopeptidases"/>
    <property type="match status" value="1"/>
</dbReference>
<proteinExistence type="predicted"/>
<evidence type="ECO:0000313" key="1">
    <source>
        <dbReference type="EMBL" id="NBG94707.1"/>
    </source>
</evidence>
<dbReference type="InterPro" id="IPR007709">
    <property type="entry name" value="N-FG_amidohydro"/>
</dbReference>
<dbReference type="OrthoDB" id="9802050at2"/>
<gene>
    <name evidence="1" type="ORF">GTQ45_03065</name>
</gene>
<dbReference type="GeneID" id="300653695"/>
<sequence>MARHRGDDRKAGDAAKAAAHKDFTPPFTVARPETQTVPFVLNSPHSGRIYPQAFLAASRLDALSIRRSEDSFVDEIFAAAPRLGAPLLHANFPRAYLDTNREPYELDPAMFHDTLPPHANTRSVRVAGGLGTIARVVADSTEIYRAPLSYAEADHRIRTLYMPYHQALSELLENTFHRFGCAVLIDCHSMPSLAGPIEDDPMAPRADIVLGDRYGVSAAPALTDAAERILTDLGYVVTRNTPYAGGFNTEHYGRPAHGLHALQIEINRALYMDETRVTRGRGIHRLTRDMSEFVTRLALVDRAFLAPTVPPTALSAE</sequence>
<dbReference type="Pfam" id="PF05013">
    <property type="entry name" value="FGase"/>
    <property type="match status" value="1"/>
</dbReference>
<comment type="caution">
    <text evidence="1">The sequence shown here is derived from an EMBL/GenBank/DDBJ whole genome shotgun (WGS) entry which is preliminary data.</text>
</comment>
<dbReference type="EMBL" id="WXYQ01000001">
    <property type="protein sequence ID" value="NBG94707.1"/>
    <property type="molecule type" value="Genomic_DNA"/>
</dbReference>
<protein>
    <submittedName>
        <fullName evidence="1">N-formylglutamate amidohydrolase</fullName>
    </submittedName>
</protein>
<reference evidence="1 2" key="1">
    <citation type="journal article" date="2016" name="Int. J. Syst. Evol. Microbiol.">
        <title>Pyruvatibacter mobilis gen. nov., sp. nov., a marine bacterium from the culture broth of Picochlorum sp. 122.</title>
        <authorList>
            <person name="Wang G."/>
            <person name="Tang M."/>
            <person name="Wu H."/>
            <person name="Dai S."/>
            <person name="Li T."/>
            <person name="Chen C."/>
            <person name="He H."/>
            <person name="Fan J."/>
            <person name="Xiang W."/>
            <person name="Li X."/>
        </authorList>
    </citation>
    <scope>NUCLEOTIDE SEQUENCE [LARGE SCALE GENOMIC DNA]</scope>
    <source>
        <strain evidence="1 2">GYP-11</strain>
    </source>
</reference>
<accession>A0A845Q8E4</accession>
<dbReference type="Gene3D" id="3.40.630.40">
    <property type="entry name" value="Zn-dependent exopeptidases"/>
    <property type="match status" value="1"/>
</dbReference>
<dbReference type="RefSeq" id="WP_160586756.1">
    <property type="nucleotide sequence ID" value="NZ_BMHN01000001.1"/>
</dbReference>
<dbReference type="AlphaFoldDB" id="A0A845Q8E4"/>